<dbReference type="PANTHER" id="PTHR11567">
    <property type="entry name" value="ACID PHOSPHATASE-RELATED"/>
    <property type="match status" value="1"/>
</dbReference>
<dbReference type="InterPro" id="IPR050645">
    <property type="entry name" value="Histidine_acid_phosphatase"/>
</dbReference>
<protein>
    <submittedName>
        <fullName evidence="2">Histidine acid phosphatase</fullName>
    </submittedName>
</protein>
<dbReference type="InterPro" id="IPR029033">
    <property type="entry name" value="His_PPase_superfam"/>
</dbReference>
<dbReference type="PANTHER" id="PTHR11567:SF210">
    <property type="entry name" value="ACID PHOSPHATASE 5-RELATED"/>
    <property type="match status" value="1"/>
</dbReference>
<dbReference type="SUPFAM" id="SSF53254">
    <property type="entry name" value="Phosphoglycerate mutase-like"/>
    <property type="match status" value="1"/>
</dbReference>
<organism evidence="2 3">
    <name type="scientific">Ancylostoma ceylanicum</name>
    <dbReference type="NCBI Taxonomy" id="53326"/>
    <lineage>
        <taxon>Eukaryota</taxon>
        <taxon>Metazoa</taxon>
        <taxon>Ecdysozoa</taxon>
        <taxon>Nematoda</taxon>
        <taxon>Chromadorea</taxon>
        <taxon>Rhabditida</taxon>
        <taxon>Rhabditina</taxon>
        <taxon>Rhabditomorpha</taxon>
        <taxon>Strongyloidea</taxon>
        <taxon>Ancylostomatidae</taxon>
        <taxon>Ancylostomatinae</taxon>
        <taxon>Ancylostoma</taxon>
    </lineage>
</organism>
<keyword evidence="3" id="KW-1185">Reference proteome</keyword>
<accession>A0A0D6MAD6</accession>
<dbReference type="InterPro" id="IPR000560">
    <property type="entry name" value="His_Pase_clade-2"/>
</dbReference>
<dbReference type="AlphaFoldDB" id="A0A0D6MAD6"/>
<sequence>MLVNKSWTHTYLRQKKAGKPPRYFSAPYIFVKAACKPTNSLLHNARKLLKPTSTNCKDYDELVDADDAKQAVIYNEKYADLFKLLGNETGIANFSYANVNRIYNVERELIHNMTEKQPEWVFKKWEEYDGKSTMEIIGELRRIRMMTKFNSPEKAMYMGSFLLNNFIENAQKVANGSMKNPDKMLLYSSHDGTVLGLMYAMNVANDLMVPYASALIMEIYKDGDEFFTELCGTPLPECKGSAKLITHVLSVALVMTIFM</sequence>
<evidence type="ECO:0000313" key="3">
    <source>
        <dbReference type="Proteomes" id="UP000054495"/>
    </source>
</evidence>
<dbReference type="Pfam" id="PF00328">
    <property type="entry name" value="His_Phos_2"/>
    <property type="match status" value="1"/>
</dbReference>
<dbReference type="Gene3D" id="3.40.50.1240">
    <property type="entry name" value="Phosphoglycerate mutase-like"/>
    <property type="match status" value="1"/>
</dbReference>
<proteinExistence type="inferred from homology"/>
<dbReference type="GO" id="GO:0016791">
    <property type="term" value="F:phosphatase activity"/>
    <property type="evidence" value="ECO:0007669"/>
    <property type="project" value="TreeGrafter"/>
</dbReference>
<evidence type="ECO:0000313" key="2">
    <source>
        <dbReference type="EMBL" id="EPB76927.1"/>
    </source>
</evidence>
<dbReference type="EMBL" id="KE124850">
    <property type="protein sequence ID" value="EPB76927.1"/>
    <property type="molecule type" value="Genomic_DNA"/>
</dbReference>
<dbReference type="Proteomes" id="UP000054495">
    <property type="component" value="Unassembled WGS sequence"/>
</dbReference>
<name>A0A0D6MAD6_9BILA</name>
<evidence type="ECO:0000256" key="1">
    <source>
        <dbReference type="ARBA" id="ARBA00005375"/>
    </source>
</evidence>
<gene>
    <name evidence="2" type="ORF">ANCCEY_03963</name>
</gene>
<comment type="similarity">
    <text evidence="1">Belongs to the histidine acid phosphatase family.</text>
</comment>
<reference evidence="2 3" key="1">
    <citation type="submission" date="2013-05" db="EMBL/GenBank/DDBJ databases">
        <title>Draft genome of the parasitic nematode Anyclostoma ceylanicum.</title>
        <authorList>
            <person name="Mitreva M."/>
        </authorList>
    </citation>
    <scope>NUCLEOTIDE SEQUENCE [LARGE SCALE GENOMIC DNA]</scope>
</reference>